<evidence type="ECO:0000256" key="1">
    <source>
        <dbReference type="ARBA" id="ARBA00005190"/>
    </source>
</evidence>
<evidence type="ECO:0000256" key="3">
    <source>
        <dbReference type="ARBA" id="ARBA00012099"/>
    </source>
</evidence>
<dbReference type="PROSITE" id="PS00933">
    <property type="entry name" value="FGGY_KINASES_1"/>
    <property type="match status" value="1"/>
</dbReference>
<evidence type="ECO:0000256" key="7">
    <source>
        <dbReference type="ARBA" id="ARBA00022798"/>
    </source>
</evidence>
<keyword evidence="6" id="KW-0418">Kinase</keyword>
<dbReference type="SUPFAM" id="SSF53067">
    <property type="entry name" value="Actin-like ATPase domain"/>
    <property type="match status" value="2"/>
</dbReference>
<dbReference type="InterPro" id="IPR018483">
    <property type="entry name" value="Carb_kinase_FGGY_CS"/>
</dbReference>
<keyword evidence="7" id="KW-0319">Glycerol metabolism</keyword>
<dbReference type="InterPro" id="IPR018484">
    <property type="entry name" value="FGGY_N"/>
</dbReference>
<evidence type="ECO:0000313" key="13">
    <source>
        <dbReference type="Proteomes" id="UP000823674"/>
    </source>
</evidence>
<evidence type="ECO:0000313" key="12">
    <source>
        <dbReference type="EMBL" id="KAG5381339.1"/>
    </source>
</evidence>
<keyword evidence="5" id="KW-0547">Nucleotide-binding</keyword>
<reference evidence="12 13" key="1">
    <citation type="submission" date="2021-03" db="EMBL/GenBank/DDBJ databases">
        <authorList>
            <person name="King G.J."/>
            <person name="Bancroft I."/>
            <person name="Baten A."/>
            <person name="Bloomfield J."/>
            <person name="Borpatragohain P."/>
            <person name="He Z."/>
            <person name="Irish N."/>
            <person name="Irwin J."/>
            <person name="Liu K."/>
            <person name="Mauleon R.P."/>
            <person name="Moore J."/>
            <person name="Morris R."/>
            <person name="Ostergaard L."/>
            <person name="Wang B."/>
            <person name="Wells R."/>
        </authorList>
    </citation>
    <scope>NUCLEOTIDE SEQUENCE [LARGE SCALE GENOMIC DNA]</scope>
    <source>
        <strain evidence="12">R-o-18</strain>
        <tissue evidence="12">Leaf</tissue>
    </source>
</reference>
<evidence type="ECO:0000256" key="9">
    <source>
        <dbReference type="ARBA" id="ARBA00043149"/>
    </source>
</evidence>
<evidence type="ECO:0000259" key="11">
    <source>
        <dbReference type="Pfam" id="PF02782"/>
    </source>
</evidence>
<dbReference type="Pfam" id="PF00370">
    <property type="entry name" value="FGGY_N"/>
    <property type="match status" value="1"/>
</dbReference>
<dbReference type="InterPro" id="IPR018485">
    <property type="entry name" value="FGGY_C"/>
</dbReference>
<protein>
    <recommendedName>
        <fullName evidence="3">glycerol kinase</fullName>
        <ecNumber evidence="3">2.7.1.30</ecNumber>
    </recommendedName>
    <alternativeName>
        <fullName evidence="9">ATP:glycerol 3-phosphotransferase</fullName>
    </alternativeName>
</protein>
<dbReference type="PANTHER" id="PTHR10196">
    <property type="entry name" value="SUGAR KINASE"/>
    <property type="match status" value="1"/>
</dbReference>
<dbReference type="Proteomes" id="UP000823674">
    <property type="component" value="Chromosome A07"/>
</dbReference>
<dbReference type="EMBL" id="JADBGQ010000009">
    <property type="protein sequence ID" value="KAG5381339.1"/>
    <property type="molecule type" value="Genomic_DNA"/>
</dbReference>
<dbReference type="InterPro" id="IPR042018">
    <property type="entry name" value="GK1-3_metazoan-type"/>
</dbReference>
<evidence type="ECO:0000256" key="4">
    <source>
        <dbReference type="ARBA" id="ARBA00022679"/>
    </source>
</evidence>
<dbReference type="CDD" id="cd07792">
    <property type="entry name" value="ASKHA_NBD_FGGY_GK1-3-like"/>
    <property type="match status" value="1"/>
</dbReference>
<accession>A0ABQ7L3Z9</accession>
<evidence type="ECO:0000259" key="10">
    <source>
        <dbReference type="Pfam" id="PF00370"/>
    </source>
</evidence>
<comment type="caution">
    <text evidence="12">The sequence shown here is derived from an EMBL/GenBank/DDBJ whole genome shotgun (WGS) entry which is preliminary data.</text>
</comment>
<dbReference type="InterPro" id="IPR043129">
    <property type="entry name" value="ATPase_NBD"/>
</dbReference>
<keyword evidence="8" id="KW-0067">ATP-binding</keyword>
<dbReference type="PANTHER" id="PTHR10196:SF69">
    <property type="entry name" value="GLYCEROL KINASE"/>
    <property type="match status" value="1"/>
</dbReference>
<organism evidence="12 13">
    <name type="scientific">Brassica rapa subsp. trilocularis</name>
    <dbReference type="NCBI Taxonomy" id="1813537"/>
    <lineage>
        <taxon>Eukaryota</taxon>
        <taxon>Viridiplantae</taxon>
        <taxon>Streptophyta</taxon>
        <taxon>Embryophyta</taxon>
        <taxon>Tracheophyta</taxon>
        <taxon>Spermatophyta</taxon>
        <taxon>Magnoliopsida</taxon>
        <taxon>eudicotyledons</taxon>
        <taxon>Gunneridae</taxon>
        <taxon>Pentapetalae</taxon>
        <taxon>rosids</taxon>
        <taxon>malvids</taxon>
        <taxon>Brassicales</taxon>
        <taxon>Brassicaceae</taxon>
        <taxon>Brassiceae</taxon>
        <taxon>Brassica</taxon>
    </lineage>
</organism>
<keyword evidence="4" id="KW-0808">Transferase</keyword>
<comment type="pathway">
    <text evidence="1">Polyol metabolism; glycerol degradation via glycerol kinase pathway; sn-glycerol 3-phosphate from glycerol: step 1/1.</text>
</comment>
<evidence type="ECO:0000256" key="6">
    <source>
        <dbReference type="ARBA" id="ARBA00022777"/>
    </source>
</evidence>
<dbReference type="NCBIfam" id="NF000756">
    <property type="entry name" value="PRK00047.1"/>
    <property type="match status" value="1"/>
</dbReference>
<dbReference type="EC" id="2.7.1.30" evidence="3"/>
<dbReference type="Gene3D" id="3.30.420.40">
    <property type="match status" value="2"/>
</dbReference>
<dbReference type="NCBIfam" id="TIGR01311">
    <property type="entry name" value="glycerol_kin"/>
    <property type="match status" value="1"/>
</dbReference>
<evidence type="ECO:0000256" key="2">
    <source>
        <dbReference type="ARBA" id="ARBA00009156"/>
    </source>
</evidence>
<evidence type="ECO:0000256" key="5">
    <source>
        <dbReference type="ARBA" id="ARBA00022741"/>
    </source>
</evidence>
<comment type="similarity">
    <text evidence="2">Belongs to the FGGY kinase family.</text>
</comment>
<feature type="domain" description="Carbohydrate kinase FGGY C-terminal" evidence="11">
    <location>
        <begin position="271"/>
        <end position="469"/>
    </location>
</feature>
<proteinExistence type="inferred from homology"/>
<keyword evidence="13" id="KW-1185">Reference proteome</keyword>
<evidence type="ECO:0000256" key="8">
    <source>
        <dbReference type="ARBA" id="ARBA00022840"/>
    </source>
</evidence>
<sequence>MAGEKGFIGSIDQGTTSTRFIIYDHDARAVASHQVEFTQFYPEAGWVEHDPMEILESVKVCIAKALDKATADGHNVDGGLKAIGLTDQRETTIVWSKSTGLPLHKAIVWMDARTSSICRRLEKELSGGRSHFVESCGLPISTYFSAMKLLWLMENVDAVKDAMKKGDAIFGTIDTWLIWNMTGGVNGGLHVTDVTNASRTMLMNLKTLNWDEETLKTLGIPAEILPKIVSNSEVIGEICKGWPIPGIKIAGCLGDQHAAMLGQACKKGEAKSTYGTGAFILLNTGEVPIKSGHGLLTTLSYKLGPQAKTNYALEGSIAIAGAAVQWLRDSLGIIKSASEIEDLAAMVESTGGVYFVPAFNGLFAPWWREDARGVCIGITRFTNKSHIARAVLESMCFQVKDVLDSMNKDAGEKGSLNNEKGEFLLRVDGGATANNLLMQIQADLMGTPVVRPVDIETTALGAAYAAGLAVGFWREEDIFESGEKSKNSKVFRPAMEEATRKKKVESWCKARETLSSPHPKAPLRWISPAPATSFFPPPSEVALLLSLAMMVTIPSCPRPPPDPPPPPCMYAPLEVLLPVIPPEPPDPPDVPLLSVSTVTSQFRTFVSSSPICLAGRFEGAGDLRASPSQPRDAPRCEAGCLYAGKKPRPLTPIEIERASIDGPSASSWAWVSKTFESNIIYLASESPISKMEPPLPANLGIADLKLRLSNSSPTPPSTSPWLAASLSPPQHIKGAELSSATYVHDGTCPLMLNLLMLDEERLGLNFMVPWPQHGNVGGWSPCLNSTTAYPSTTVELMYQVIKVSHSLEPVSTHLSTKPRTVTMSLVYMEITSVVHSSECSRTGVHGTVSTASPSVSSNNMISGKVEIHLVSRFIIVGIRADLVCLMDCIDKSSFSVGLSSVLVFTNDLQTRSSGSPFIGCCTDISMFLGTSVSGFQVKHVYGFLHPFNTPISCCSTFCFRLAVEFTSGCNRLNLLDI</sequence>
<dbReference type="Pfam" id="PF02782">
    <property type="entry name" value="FGGY_C"/>
    <property type="match status" value="1"/>
</dbReference>
<feature type="domain" description="Carbohydrate kinase FGGY N-terminal" evidence="10">
    <location>
        <begin position="8"/>
        <end position="262"/>
    </location>
</feature>
<name>A0ABQ7L3Z9_BRACM</name>
<dbReference type="InterPro" id="IPR005999">
    <property type="entry name" value="Glycerol_kin"/>
</dbReference>
<gene>
    <name evidence="12" type="primary">A07p052220.1_BraROA</name>
    <name evidence="12" type="ORF">IGI04_029181</name>
</gene>